<evidence type="ECO:0000256" key="6">
    <source>
        <dbReference type="ARBA" id="ARBA00022679"/>
    </source>
</evidence>
<evidence type="ECO:0000256" key="13">
    <source>
        <dbReference type="ARBA" id="ARBA00023136"/>
    </source>
</evidence>
<evidence type="ECO:0000256" key="15">
    <source>
        <dbReference type="SAM" id="MobiDB-lite"/>
    </source>
</evidence>
<keyword evidence="5" id="KW-0597">Phosphoprotein</keyword>
<dbReference type="SUPFAM" id="SSF55874">
    <property type="entry name" value="ATPase domain of HSP90 chaperone/DNA topoisomerase II/histidine kinase"/>
    <property type="match status" value="1"/>
</dbReference>
<evidence type="ECO:0000256" key="1">
    <source>
        <dbReference type="ARBA" id="ARBA00000085"/>
    </source>
</evidence>
<keyword evidence="4" id="KW-1003">Cell membrane</keyword>
<dbReference type="InterPro" id="IPR003661">
    <property type="entry name" value="HisK_dim/P_dom"/>
</dbReference>
<organism evidence="18 19">
    <name type="scientific">Cupriavidus respiraculi</name>
    <dbReference type="NCBI Taxonomy" id="195930"/>
    <lineage>
        <taxon>Bacteria</taxon>
        <taxon>Pseudomonadati</taxon>
        <taxon>Pseudomonadota</taxon>
        <taxon>Betaproteobacteria</taxon>
        <taxon>Burkholderiales</taxon>
        <taxon>Burkholderiaceae</taxon>
        <taxon>Cupriavidus</taxon>
    </lineage>
</organism>
<dbReference type="Gene3D" id="6.10.250.3020">
    <property type="match status" value="1"/>
</dbReference>
<comment type="catalytic activity">
    <reaction evidence="1">
        <text>ATP + protein L-histidine = ADP + protein N-phospho-L-histidine.</text>
        <dbReference type="EC" id="2.7.13.3"/>
    </reaction>
</comment>
<reference evidence="18 19" key="1">
    <citation type="submission" date="2021-08" db="EMBL/GenBank/DDBJ databases">
        <authorList>
            <person name="Peeters C."/>
        </authorList>
    </citation>
    <scope>NUCLEOTIDE SEQUENCE [LARGE SCALE GENOMIC DNA]</scope>
    <source>
        <strain evidence="18 19">LMG 21510</strain>
    </source>
</reference>
<dbReference type="Proteomes" id="UP000721236">
    <property type="component" value="Unassembled WGS sequence"/>
</dbReference>
<dbReference type="InterPro" id="IPR029151">
    <property type="entry name" value="Sensor-like_sf"/>
</dbReference>
<gene>
    <name evidence="18" type="primary">dctB_1</name>
    <name evidence="18" type="ORF">LMG21510_01564</name>
</gene>
<dbReference type="Gene3D" id="3.30.450.20">
    <property type="entry name" value="PAS domain"/>
    <property type="match status" value="2"/>
</dbReference>
<feature type="region of interest" description="Disordered" evidence="15">
    <location>
        <begin position="1"/>
        <end position="28"/>
    </location>
</feature>
<evidence type="ECO:0000256" key="9">
    <source>
        <dbReference type="ARBA" id="ARBA00022777"/>
    </source>
</evidence>
<dbReference type="Pfam" id="PF02518">
    <property type="entry name" value="HATPase_c"/>
    <property type="match status" value="1"/>
</dbReference>
<dbReference type="Gene3D" id="1.10.287.130">
    <property type="match status" value="1"/>
</dbReference>
<feature type="domain" description="Histidine kinase" evidence="17">
    <location>
        <begin position="430"/>
        <end position="640"/>
    </location>
</feature>
<keyword evidence="9" id="KW-0418">Kinase</keyword>
<keyword evidence="14" id="KW-0175">Coiled coil</keyword>
<evidence type="ECO:0000259" key="17">
    <source>
        <dbReference type="PROSITE" id="PS50109"/>
    </source>
</evidence>
<keyword evidence="11 16" id="KW-1133">Transmembrane helix</keyword>
<evidence type="ECO:0000313" key="19">
    <source>
        <dbReference type="Proteomes" id="UP000721236"/>
    </source>
</evidence>
<feature type="transmembrane region" description="Helical" evidence="16">
    <location>
        <begin position="339"/>
        <end position="357"/>
    </location>
</feature>
<dbReference type="SUPFAM" id="SSF47384">
    <property type="entry name" value="Homodimeric domain of signal transducing histidine kinase"/>
    <property type="match status" value="1"/>
</dbReference>
<name>A0ABM8WUL0_9BURK</name>
<dbReference type="SUPFAM" id="SSF103190">
    <property type="entry name" value="Sensory domain-like"/>
    <property type="match status" value="1"/>
</dbReference>
<dbReference type="InterPro" id="IPR004358">
    <property type="entry name" value="Sig_transdc_His_kin-like_C"/>
</dbReference>
<evidence type="ECO:0000256" key="14">
    <source>
        <dbReference type="SAM" id="Coils"/>
    </source>
</evidence>
<dbReference type="Pfam" id="PF02743">
    <property type="entry name" value="dCache_1"/>
    <property type="match status" value="1"/>
</dbReference>
<dbReference type="Gene3D" id="3.30.565.10">
    <property type="entry name" value="Histidine kinase-like ATPase, C-terminal domain"/>
    <property type="match status" value="1"/>
</dbReference>
<proteinExistence type="predicted"/>
<protein>
    <recommendedName>
        <fullName evidence="3">histidine kinase</fullName>
        <ecNumber evidence="3">2.7.13.3</ecNumber>
    </recommendedName>
</protein>
<keyword evidence="6 18" id="KW-0808">Transferase</keyword>
<evidence type="ECO:0000256" key="7">
    <source>
        <dbReference type="ARBA" id="ARBA00022692"/>
    </source>
</evidence>
<keyword evidence="10" id="KW-0067">ATP-binding</keyword>
<keyword evidence="8" id="KW-0547">Nucleotide-binding</keyword>
<keyword evidence="12" id="KW-0902">Two-component regulatory system</keyword>
<keyword evidence="13 16" id="KW-0472">Membrane</keyword>
<comment type="caution">
    <text evidence="18">The sequence shown here is derived from an EMBL/GenBank/DDBJ whole genome shotgun (WGS) entry which is preliminary data.</text>
</comment>
<dbReference type="InterPro" id="IPR003594">
    <property type="entry name" value="HATPase_dom"/>
</dbReference>
<dbReference type="SMART" id="SM00387">
    <property type="entry name" value="HATPase_c"/>
    <property type="match status" value="1"/>
</dbReference>
<dbReference type="InterPro" id="IPR036890">
    <property type="entry name" value="HATPase_C_sf"/>
</dbReference>
<evidence type="ECO:0000256" key="4">
    <source>
        <dbReference type="ARBA" id="ARBA00022475"/>
    </source>
</evidence>
<dbReference type="InterPro" id="IPR036097">
    <property type="entry name" value="HisK_dim/P_sf"/>
</dbReference>
<keyword evidence="7 16" id="KW-0812">Transmembrane</keyword>
<evidence type="ECO:0000256" key="8">
    <source>
        <dbReference type="ARBA" id="ARBA00022741"/>
    </source>
</evidence>
<keyword evidence="19" id="KW-1185">Reference proteome</keyword>
<evidence type="ECO:0000256" key="5">
    <source>
        <dbReference type="ARBA" id="ARBA00022553"/>
    </source>
</evidence>
<dbReference type="PIRSF" id="PIRSF036431">
    <property type="entry name" value="STHK_DctB"/>
    <property type="match status" value="1"/>
</dbReference>
<evidence type="ECO:0000256" key="3">
    <source>
        <dbReference type="ARBA" id="ARBA00012438"/>
    </source>
</evidence>
<dbReference type="CDD" id="cd12914">
    <property type="entry name" value="PDC1_DGC_like"/>
    <property type="match status" value="1"/>
</dbReference>
<dbReference type="InterPro" id="IPR017055">
    <property type="entry name" value="Sig_transdc_His_kinase_DctB"/>
</dbReference>
<evidence type="ECO:0000313" key="18">
    <source>
        <dbReference type="EMBL" id="CAG9171157.1"/>
    </source>
</evidence>
<comment type="subcellular location">
    <subcellularLocation>
        <location evidence="2">Cell membrane</location>
        <topology evidence="2">Multi-pass membrane protein</topology>
    </subcellularLocation>
</comment>
<sequence>MRHTGSPGHAFSMDSDSRSDPRSDFAVPAVPPLPTGRRLLAVLVAAGLLLALTLAILSGVGHLAARQAFDEVAERARVAAQFNVAMLRRDLDKHRALPFVLSRDPDLARALDGPGTVAAAALGPKLEALASGTGASVLYVLDAQGRAVASSNWRAPDSFVGQDYRFRPYYRLAMEGGTAEHFALGTMSRRPGLYLSHRIDDAGGRALGVVVVKVEFDGLERDWSGLPDAVFVADRDGVVLLTSVPAWRFSAIAPVDEPTARRLRDGLQFGEAAFAPLPVRPALAAAPDPAGPVSADTRVHPRSERFVPVALAVPSTTWTFHLLAPLAQQARDTATRMQSQALVALLLAYGALALTWYRWRRRRRQQAGQAAIRAELEARVRTRTAQLQRTNDQLRAEMAERQQAEARLHAAQEELLQASRLSFLGQISAGVAHEINQPVAAIRGYADNAGTWLERGGAEGVRANLSRICALTERIGAITAELRAFARKGSGAVLPTAVDEAIDGALLLLGPRLRKQAVELSRNGPAGVRAMADRLRLEQVLINLLQNALDAIETQAAQRIAIDVRAEADQVHIDIADNGPGIAPAVAQRLFTPFITSKPEGLGLGLVISRDIVADFGGALDTRPGPDGGTVFTITLQPAP</sequence>
<dbReference type="PROSITE" id="PS50109">
    <property type="entry name" value="HIS_KIN"/>
    <property type="match status" value="1"/>
</dbReference>
<dbReference type="EC" id="2.7.13.3" evidence="3"/>
<evidence type="ECO:0000256" key="10">
    <source>
        <dbReference type="ARBA" id="ARBA00022840"/>
    </source>
</evidence>
<dbReference type="PANTHER" id="PTHR43065:SF46">
    <property type="entry name" value="C4-DICARBOXYLATE TRANSPORT SENSOR PROTEIN DCTB"/>
    <property type="match status" value="1"/>
</dbReference>
<dbReference type="InterPro" id="IPR033479">
    <property type="entry name" value="dCache_1"/>
</dbReference>
<evidence type="ECO:0000256" key="11">
    <source>
        <dbReference type="ARBA" id="ARBA00022989"/>
    </source>
</evidence>
<dbReference type="GO" id="GO:0004673">
    <property type="term" value="F:protein histidine kinase activity"/>
    <property type="evidence" value="ECO:0007669"/>
    <property type="project" value="UniProtKB-EC"/>
</dbReference>
<dbReference type="InterPro" id="IPR005467">
    <property type="entry name" value="His_kinase_dom"/>
</dbReference>
<dbReference type="SMART" id="SM00388">
    <property type="entry name" value="HisKA"/>
    <property type="match status" value="1"/>
</dbReference>
<evidence type="ECO:0000256" key="16">
    <source>
        <dbReference type="SAM" id="Phobius"/>
    </source>
</evidence>
<dbReference type="PANTHER" id="PTHR43065">
    <property type="entry name" value="SENSOR HISTIDINE KINASE"/>
    <property type="match status" value="1"/>
</dbReference>
<accession>A0ABM8WUL0</accession>
<dbReference type="EMBL" id="CAJZAH010000002">
    <property type="protein sequence ID" value="CAG9171157.1"/>
    <property type="molecule type" value="Genomic_DNA"/>
</dbReference>
<dbReference type="Pfam" id="PF00512">
    <property type="entry name" value="HisKA"/>
    <property type="match status" value="1"/>
</dbReference>
<evidence type="ECO:0000256" key="2">
    <source>
        <dbReference type="ARBA" id="ARBA00004651"/>
    </source>
</evidence>
<evidence type="ECO:0000256" key="12">
    <source>
        <dbReference type="ARBA" id="ARBA00023012"/>
    </source>
</evidence>
<dbReference type="CDD" id="cd00082">
    <property type="entry name" value="HisKA"/>
    <property type="match status" value="1"/>
</dbReference>
<feature type="coiled-coil region" evidence="14">
    <location>
        <begin position="373"/>
        <end position="421"/>
    </location>
</feature>
<feature type="transmembrane region" description="Helical" evidence="16">
    <location>
        <begin position="39"/>
        <end position="65"/>
    </location>
</feature>
<dbReference type="PRINTS" id="PR00344">
    <property type="entry name" value="BCTRLSENSOR"/>
</dbReference>